<proteinExistence type="predicted"/>
<feature type="non-terminal residue" evidence="1">
    <location>
        <position position="1"/>
    </location>
</feature>
<evidence type="ECO:0000313" key="1">
    <source>
        <dbReference type="EMBL" id="THU84306.1"/>
    </source>
</evidence>
<accession>A0A4S8L6P0</accession>
<reference evidence="1 2" key="1">
    <citation type="journal article" date="2019" name="Nat. Ecol. Evol.">
        <title>Megaphylogeny resolves global patterns of mushroom evolution.</title>
        <authorList>
            <person name="Varga T."/>
            <person name="Krizsan K."/>
            <person name="Foldi C."/>
            <person name="Dima B."/>
            <person name="Sanchez-Garcia M."/>
            <person name="Sanchez-Ramirez S."/>
            <person name="Szollosi G.J."/>
            <person name="Szarkandi J.G."/>
            <person name="Papp V."/>
            <person name="Albert L."/>
            <person name="Andreopoulos W."/>
            <person name="Angelini C."/>
            <person name="Antonin V."/>
            <person name="Barry K.W."/>
            <person name="Bougher N.L."/>
            <person name="Buchanan P."/>
            <person name="Buyck B."/>
            <person name="Bense V."/>
            <person name="Catcheside P."/>
            <person name="Chovatia M."/>
            <person name="Cooper J."/>
            <person name="Damon W."/>
            <person name="Desjardin D."/>
            <person name="Finy P."/>
            <person name="Geml J."/>
            <person name="Haridas S."/>
            <person name="Hughes K."/>
            <person name="Justo A."/>
            <person name="Karasinski D."/>
            <person name="Kautmanova I."/>
            <person name="Kiss B."/>
            <person name="Kocsube S."/>
            <person name="Kotiranta H."/>
            <person name="LaButti K.M."/>
            <person name="Lechner B.E."/>
            <person name="Liimatainen K."/>
            <person name="Lipzen A."/>
            <person name="Lukacs Z."/>
            <person name="Mihaltcheva S."/>
            <person name="Morgado L.N."/>
            <person name="Niskanen T."/>
            <person name="Noordeloos M.E."/>
            <person name="Ohm R.A."/>
            <person name="Ortiz-Santana B."/>
            <person name="Ovrebo C."/>
            <person name="Racz N."/>
            <person name="Riley R."/>
            <person name="Savchenko A."/>
            <person name="Shiryaev A."/>
            <person name="Soop K."/>
            <person name="Spirin V."/>
            <person name="Szebenyi C."/>
            <person name="Tomsovsky M."/>
            <person name="Tulloss R.E."/>
            <person name="Uehling J."/>
            <person name="Grigoriev I.V."/>
            <person name="Vagvolgyi C."/>
            <person name="Papp T."/>
            <person name="Martin F.M."/>
            <person name="Miettinen O."/>
            <person name="Hibbett D.S."/>
            <person name="Nagy L.G."/>
        </authorList>
    </citation>
    <scope>NUCLEOTIDE SEQUENCE [LARGE SCALE GENOMIC DNA]</scope>
    <source>
        <strain evidence="1 2">CBS 962.96</strain>
    </source>
</reference>
<keyword evidence="2" id="KW-1185">Reference proteome</keyword>
<organism evidence="1 2">
    <name type="scientific">Dendrothele bispora (strain CBS 962.96)</name>
    <dbReference type="NCBI Taxonomy" id="1314807"/>
    <lineage>
        <taxon>Eukaryota</taxon>
        <taxon>Fungi</taxon>
        <taxon>Dikarya</taxon>
        <taxon>Basidiomycota</taxon>
        <taxon>Agaricomycotina</taxon>
        <taxon>Agaricomycetes</taxon>
        <taxon>Agaricomycetidae</taxon>
        <taxon>Agaricales</taxon>
        <taxon>Agaricales incertae sedis</taxon>
        <taxon>Dendrothele</taxon>
    </lineage>
</organism>
<sequence length="205" mass="23560">PTPGSSKRPFSPEKASFSGKLPSWLSIMKTYLLQDLEAKEGTWKPTWEGVVESLVSLEASYRFQDSRKSLPTGSRPNAIHAWVKNARKDHLPVSENESKTFGNAVLDWWNALQPEWRALDQEGLVDVIERCWLREVEGQWGKLRCPGINGFSSVLACLRWWLELEIRGDGEMLVEWEVMLEDVVWVMDCLARQKEEPPTKKHRPA</sequence>
<dbReference type="AlphaFoldDB" id="A0A4S8L6P0"/>
<dbReference type="OrthoDB" id="3250313at2759"/>
<name>A0A4S8L6P0_DENBC</name>
<evidence type="ECO:0000313" key="2">
    <source>
        <dbReference type="Proteomes" id="UP000297245"/>
    </source>
</evidence>
<gene>
    <name evidence="1" type="ORF">K435DRAFT_687827</name>
</gene>
<protein>
    <submittedName>
        <fullName evidence="1">Uncharacterized protein</fullName>
    </submittedName>
</protein>
<dbReference type="EMBL" id="ML179608">
    <property type="protein sequence ID" value="THU84306.1"/>
    <property type="molecule type" value="Genomic_DNA"/>
</dbReference>
<dbReference type="Proteomes" id="UP000297245">
    <property type="component" value="Unassembled WGS sequence"/>
</dbReference>